<reference evidence="1 2" key="1">
    <citation type="submission" date="2016-10" db="EMBL/GenBank/DDBJ databases">
        <authorList>
            <person name="Varghese N."/>
            <person name="Submissions S."/>
        </authorList>
    </citation>
    <scope>NUCLEOTIDE SEQUENCE [LARGE SCALE GENOMIC DNA]</scope>
    <source>
        <strain evidence="1 2">DSM 16643</strain>
    </source>
</reference>
<dbReference type="EMBL" id="FMXB01000010">
    <property type="protein sequence ID" value="SDA57160.1"/>
    <property type="molecule type" value="Genomic_DNA"/>
</dbReference>
<evidence type="ECO:0000313" key="1">
    <source>
        <dbReference type="EMBL" id="SDA57160.1"/>
    </source>
</evidence>
<proteinExistence type="predicted"/>
<accession>A0A1G5WGH1</accession>
<evidence type="ECO:0000313" key="2">
    <source>
        <dbReference type="Proteomes" id="UP000323439"/>
    </source>
</evidence>
<protein>
    <submittedName>
        <fullName evidence="1">Uncharacterized protein</fullName>
    </submittedName>
</protein>
<dbReference type="Proteomes" id="UP000323439">
    <property type="component" value="Unassembled WGS sequence"/>
</dbReference>
<sequence>MNKKIQIEHEQFLNKLKVKYPLKKEKTYTTKNIGKIENIYYSKGRGIWFAHSENEKRYFYIFGVINSSDDFSLDEYDLIMDFPKDEIYNKNCLGQLNKNNLYINKNVMIKKFPDFDLSTFQVKKSAIFQNTYINIEIIDLGNINRNFNENLEKLIKEISKNNPSSEISDSEQSKTSNDKIDATKLSEHNQLMKKFINLKNEGKTNEEILDEIDIPPFLFKNWVNQGKMGNKKYMEFYEAYLMDNAPNKSSQTKLSTAEKKHVNKNECYICGRTLNKNNNKNICKRCLRKQYAVKILEKLLPSIEPGIPFRQNDLKALKLDSIQIQDYIWTLQEFNLITNENSRYVLKKREILDEFAHECHLEINITEKSAVSLSKTCQTCGETLDISDFFTSESSEDGYEDDCKKCKKLIKSAIFLKELNKYVNWGEEFSEDELIPYFENRMILKGNLWNLLDNDLIKNSEDSKYILTDEEKGTEFINKYYKEKYDVPIKTTKETVIEKPANENPREIVLDSMARRRSRKEAAVIANIPLYKITHWFNEGRNGFGKENIDFYNKLKEIEKRTKAFTAQEVKTQIDSFIDSFKIEKDTEKACVKSSIAKEHINDWIILGENKINPFDSFLDEYNEINNDLEDINVEEFNKAINRKKRRIFLEYVEIGESIDKSCELASLEKELFEEWIRKGKENKEPYVYFYNKYNEINCKLNHNPENEEKFFDSIKEGQTINEACISSNLDYEYVKQKIINKEDEFYDKFVETKILNEIGDYPTVKQEESLGGESILKVMNNILKLIVKGKTDKEACEILDFPYDTYKFWLNRGEQNIGEIFVNFYNDINNINELKSKLVKEIDASLNDSEMNENNDFKTENDIYEKYKYLLNPVTDYPGQGNRTGFAWTNKSGNNWIYSKSINKQQLKITDENFYILYEKVLDSGNIWGVIEINKAINTLKNEPHPNNKWNITEFLNRYRNSIYKNSYKDYAEIIANDILDPLPKKFEENFTTPSKTGFAWVNESWNKWSYSRNINGLNFNFRSENIYEVFEEVCRNNLTWGVRDKNKALNTLKLSENNSSKNTNISTTVKRPEEYDDILNSLPMKYKDILKPIEEEYKENFKTPSKTGFAWVEKPNYLWIFSRSINGDQKYLSNENIFELYEEVNSNNYGWGVRDYNKAIKSLKENKQNNSQIKVKKPIEPPEEVKEIIDSLPNNYKDILNPIDEKYNDTFRVASETGFAWVIKPNNLWRYVRSVNGKRSEFSNENIYSLFHEVTKNNLEWGVRNYSKAIRSLESEIPKNLGENLEKETTNLIIRYLSRTDFKMNILIKGTIYENELFDVLSGLKSFESSITRIITNKYYMEIDLLVELDLDVNLLSRFEKEMKNRGWL</sequence>
<name>A0A1G5WGH1_9EURY</name>
<dbReference type="RefSeq" id="WP_149731941.1">
    <property type="nucleotide sequence ID" value="NZ_FMXB01000010.1"/>
</dbReference>
<keyword evidence="2" id="KW-1185">Reference proteome</keyword>
<gene>
    <name evidence="1" type="ORF">SAMN02910315_01392</name>
</gene>
<organism evidence="1 2">
    <name type="scientific">Methanobrevibacter millerae</name>
    <dbReference type="NCBI Taxonomy" id="230361"/>
    <lineage>
        <taxon>Archaea</taxon>
        <taxon>Methanobacteriati</taxon>
        <taxon>Methanobacteriota</taxon>
        <taxon>Methanomada group</taxon>
        <taxon>Methanobacteria</taxon>
        <taxon>Methanobacteriales</taxon>
        <taxon>Methanobacteriaceae</taxon>
        <taxon>Methanobrevibacter</taxon>
    </lineage>
</organism>
<dbReference type="OrthoDB" id="80694at2157"/>